<name>A0A5M9ZUR3_9BIFI</name>
<dbReference type="AlphaFoldDB" id="A0A5M9ZUR3"/>
<evidence type="ECO:0000313" key="4">
    <source>
        <dbReference type="EMBL" id="KAA8831043.1"/>
    </source>
</evidence>
<dbReference type="Proteomes" id="UP000412028">
    <property type="component" value="Unassembled WGS sequence"/>
</dbReference>
<dbReference type="InterPro" id="IPR037108">
    <property type="entry name" value="TM1727-like_C_sf"/>
</dbReference>
<feature type="compositionally biased region" description="Polar residues" evidence="1">
    <location>
        <begin position="291"/>
        <end position="303"/>
    </location>
</feature>
<dbReference type="Pfam" id="PF10728">
    <property type="entry name" value="DUF2520"/>
    <property type="match status" value="1"/>
</dbReference>
<dbReference type="InterPro" id="IPR019665">
    <property type="entry name" value="OxRdtase/DH_put_Rossmann_dom"/>
</dbReference>
<reference evidence="4 5" key="1">
    <citation type="journal article" date="2019" name="Syst. Appl. Microbiol.">
        <title>Characterization of Bifidobacterium species in feaces of the Egyptian fruit bat: Description of B. vespertilionis sp. nov. and B. rousetti sp. nov.</title>
        <authorList>
            <person name="Modesto M."/>
            <person name="Satti M."/>
            <person name="Watanabe K."/>
            <person name="Puglisi E."/>
            <person name="Morelli L."/>
            <person name="Huang C.-H."/>
            <person name="Liou J.-S."/>
            <person name="Miyashita M."/>
            <person name="Tamura T."/>
            <person name="Saito S."/>
            <person name="Mori K."/>
            <person name="Huang L."/>
            <person name="Sciavilla P."/>
            <person name="Sandri C."/>
            <person name="Spiezio C."/>
            <person name="Vitali F."/>
            <person name="Cavalieri D."/>
            <person name="Perpetuini G."/>
            <person name="Tofalo R."/>
            <person name="Bonetti A."/>
            <person name="Arita M."/>
            <person name="Mattarelli P."/>
        </authorList>
    </citation>
    <scope>NUCLEOTIDE SEQUENCE [LARGE SCALE GENOMIC DNA]</scope>
    <source>
        <strain evidence="4 5">RST7</strain>
    </source>
</reference>
<proteinExistence type="predicted"/>
<accession>A0A5M9ZUR3</accession>
<dbReference type="InterPro" id="IPR008927">
    <property type="entry name" value="6-PGluconate_DH-like_C_sf"/>
</dbReference>
<evidence type="ECO:0000259" key="2">
    <source>
        <dbReference type="Pfam" id="PF10727"/>
    </source>
</evidence>
<protein>
    <submittedName>
        <fullName evidence="4">DUF2520 domain-containing protein</fullName>
    </submittedName>
</protein>
<dbReference type="InterPro" id="IPR018931">
    <property type="entry name" value="DUF2520"/>
</dbReference>
<comment type="caution">
    <text evidence="4">The sequence shown here is derived from an EMBL/GenBank/DDBJ whole genome shotgun (WGS) entry which is preliminary data.</text>
</comment>
<feature type="domain" description="Putative oxidoreductase/dehydrogenase Rossmann-like" evidence="2">
    <location>
        <begin position="2"/>
        <end position="119"/>
    </location>
</feature>
<dbReference type="Pfam" id="PF10727">
    <property type="entry name" value="Rossmann-like"/>
    <property type="match status" value="1"/>
</dbReference>
<dbReference type="PANTHER" id="PTHR40459">
    <property type="entry name" value="CONSERVED HYPOTHETICAL ALANINE AND LEUCINE RICH PROTEIN"/>
    <property type="match status" value="1"/>
</dbReference>
<dbReference type="InterPro" id="IPR036291">
    <property type="entry name" value="NAD(P)-bd_dom_sf"/>
</dbReference>
<sequence>MKLGFIGAGKVGCAMGAHLRRSALVTVSGYYNRPSDAAHDASNALDVNEFTSLTDIVKHSDMLLVTVPDDAIASVWRELRELPGNPISGMAVGHCSGCLSSRVFDGSAELGVSAFSMHPMQAVSERFPADGRDQLDGAFFALEGDPRCTEMLGQLLGSLGNRSRVIDADAKTRYHAAAAMASNLPIALWNAAVETLRSCGFTESDAREALRAMIVHNAESFCERGAKSALTGPVERADVGTVRAHLESLSPEARALYEPLSRALLSIAAEKNPNRDYAALRDLLDDGFANSSHPNASGRTSQAERLGPNVSGNN</sequence>
<dbReference type="RefSeq" id="WP_150380904.1">
    <property type="nucleotide sequence ID" value="NZ_RZUI01000003.1"/>
</dbReference>
<dbReference type="EMBL" id="RZUI01000003">
    <property type="protein sequence ID" value="KAA8831043.1"/>
    <property type="molecule type" value="Genomic_DNA"/>
</dbReference>
<dbReference type="PANTHER" id="PTHR40459:SF1">
    <property type="entry name" value="CONSERVED HYPOTHETICAL ALANINE AND LEUCINE RICH PROTEIN"/>
    <property type="match status" value="1"/>
</dbReference>
<gene>
    <name evidence="4" type="ORF">EMO89_03035</name>
</gene>
<dbReference type="Gene3D" id="1.10.1040.20">
    <property type="entry name" value="ProC-like, C-terminal domain"/>
    <property type="match status" value="1"/>
</dbReference>
<evidence type="ECO:0000256" key="1">
    <source>
        <dbReference type="SAM" id="MobiDB-lite"/>
    </source>
</evidence>
<feature type="region of interest" description="Disordered" evidence="1">
    <location>
        <begin position="291"/>
        <end position="314"/>
    </location>
</feature>
<feature type="domain" description="DUF2520" evidence="3">
    <location>
        <begin position="139"/>
        <end position="263"/>
    </location>
</feature>
<organism evidence="4 5">
    <name type="scientific">Bifidobacterium tissieri</name>
    <dbReference type="NCBI Taxonomy" id="1630162"/>
    <lineage>
        <taxon>Bacteria</taxon>
        <taxon>Bacillati</taxon>
        <taxon>Actinomycetota</taxon>
        <taxon>Actinomycetes</taxon>
        <taxon>Bifidobacteriales</taxon>
        <taxon>Bifidobacteriaceae</taxon>
        <taxon>Bifidobacterium</taxon>
    </lineage>
</organism>
<dbReference type="OrthoDB" id="8650434at2"/>
<dbReference type="Gene3D" id="3.40.50.720">
    <property type="entry name" value="NAD(P)-binding Rossmann-like Domain"/>
    <property type="match status" value="1"/>
</dbReference>
<evidence type="ECO:0000313" key="5">
    <source>
        <dbReference type="Proteomes" id="UP000412028"/>
    </source>
</evidence>
<evidence type="ECO:0000259" key="3">
    <source>
        <dbReference type="Pfam" id="PF10728"/>
    </source>
</evidence>
<dbReference type="SUPFAM" id="SSF48179">
    <property type="entry name" value="6-phosphogluconate dehydrogenase C-terminal domain-like"/>
    <property type="match status" value="1"/>
</dbReference>
<dbReference type="SUPFAM" id="SSF51735">
    <property type="entry name" value="NAD(P)-binding Rossmann-fold domains"/>
    <property type="match status" value="1"/>
</dbReference>